<gene>
    <name evidence="7" type="ORF">ET475_00005</name>
</gene>
<dbReference type="PANTHER" id="PTHR30055">
    <property type="entry name" value="HTH-TYPE TRANSCRIPTIONAL REGULATOR RUTR"/>
    <property type="match status" value="1"/>
</dbReference>
<dbReference type="InterPro" id="IPR050109">
    <property type="entry name" value="HTH-type_TetR-like_transc_reg"/>
</dbReference>
<dbReference type="GO" id="GO:0000976">
    <property type="term" value="F:transcription cis-regulatory region binding"/>
    <property type="evidence" value="ECO:0007669"/>
    <property type="project" value="TreeGrafter"/>
</dbReference>
<dbReference type="Gene3D" id="1.10.10.60">
    <property type="entry name" value="Homeodomain-like"/>
    <property type="match status" value="1"/>
</dbReference>
<dbReference type="EMBL" id="CP035494">
    <property type="protein sequence ID" value="QAY61623.1"/>
    <property type="molecule type" value="Genomic_DNA"/>
</dbReference>
<evidence type="ECO:0000313" key="7">
    <source>
        <dbReference type="EMBL" id="QAY61623.1"/>
    </source>
</evidence>
<keyword evidence="3 5" id="KW-0238">DNA-binding</keyword>
<dbReference type="PRINTS" id="PR00455">
    <property type="entry name" value="HTHTETR"/>
</dbReference>
<dbReference type="OrthoDB" id="3819648at2"/>
<dbReference type="Pfam" id="PF02909">
    <property type="entry name" value="TetR_C_1"/>
    <property type="match status" value="1"/>
</dbReference>
<feature type="DNA-binding region" description="H-T-H motif" evidence="5">
    <location>
        <begin position="25"/>
        <end position="44"/>
    </location>
</feature>
<organism evidence="7 8">
    <name type="scientific">Microbacterium protaetiae</name>
    <dbReference type="NCBI Taxonomy" id="2509458"/>
    <lineage>
        <taxon>Bacteria</taxon>
        <taxon>Bacillati</taxon>
        <taxon>Actinomycetota</taxon>
        <taxon>Actinomycetes</taxon>
        <taxon>Micrococcales</taxon>
        <taxon>Microbacteriaceae</taxon>
        <taxon>Microbacterium</taxon>
    </lineage>
</organism>
<keyword evidence="4" id="KW-0804">Transcription</keyword>
<proteinExistence type="predicted"/>
<sequence>MALTRDAVVTTALELVDAEGLDAVTMRTLARRAGVTASTLYWHIRDKDELREALADRIMAPALAKLSSLETTAGEREWLFAASVVLRDALRAHRDGARIVAEARDSFARSEFSDAAMTALVARGVALANARIRVLAAERFTVGYVLEEQAPVPSRAGPDLSELERRIPTVIRAIREYFAAGHTPDDVFTDTLRSVVGLGEG</sequence>
<dbReference type="InterPro" id="IPR001647">
    <property type="entry name" value="HTH_TetR"/>
</dbReference>
<keyword evidence="8" id="KW-1185">Reference proteome</keyword>
<dbReference type="PRINTS" id="PR00400">
    <property type="entry name" value="TETREPRESSOR"/>
</dbReference>
<dbReference type="Gene3D" id="1.10.357.10">
    <property type="entry name" value="Tetracycline Repressor, domain 2"/>
    <property type="match status" value="1"/>
</dbReference>
<dbReference type="RefSeq" id="WP_129393440.1">
    <property type="nucleotide sequence ID" value="NZ_CP035494.1"/>
</dbReference>
<dbReference type="InterPro" id="IPR009057">
    <property type="entry name" value="Homeodomain-like_sf"/>
</dbReference>
<evidence type="ECO:0000256" key="3">
    <source>
        <dbReference type="ARBA" id="ARBA00023125"/>
    </source>
</evidence>
<dbReference type="KEGG" id="mprt:ET475_00005"/>
<evidence type="ECO:0000256" key="2">
    <source>
        <dbReference type="ARBA" id="ARBA00023015"/>
    </source>
</evidence>
<evidence type="ECO:0000313" key="8">
    <source>
        <dbReference type="Proteomes" id="UP000293995"/>
    </source>
</evidence>
<dbReference type="GO" id="GO:0046677">
    <property type="term" value="P:response to antibiotic"/>
    <property type="evidence" value="ECO:0007669"/>
    <property type="project" value="InterPro"/>
</dbReference>
<reference evidence="7 8" key="1">
    <citation type="submission" date="2019-01" db="EMBL/GenBank/DDBJ databases">
        <title>Genome sequencing of strain DFW100M-13.</title>
        <authorList>
            <person name="Heo J."/>
            <person name="Kim S.-J."/>
            <person name="Kim J.-S."/>
            <person name="Hong S.-B."/>
            <person name="Kwon S.-W."/>
        </authorList>
    </citation>
    <scope>NUCLEOTIDE SEQUENCE [LARGE SCALE GENOMIC DNA]</scope>
    <source>
        <strain evidence="7 8">DFW100M-13</strain>
    </source>
</reference>
<dbReference type="PROSITE" id="PS50977">
    <property type="entry name" value="HTH_TETR_2"/>
    <property type="match status" value="1"/>
</dbReference>
<evidence type="ECO:0000256" key="4">
    <source>
        <dbReference type="ARBA" id="ARBA00023163"/>
    </source>
</evidence>
<dbReference type="AlphaFoldDB" id="A0A4P6EJ31"/>
<dbReference type="Pfam" id="PF00440">
    <property type="entry name" value="TetR_N"/>
    <property type="match status" value="1"/>
</dbReference>
<dbReference type="PANTHER" id="PTHR30055:SF151">
    <property type="entry name" value="TRANSCRIPTIONAL REGULATORY PROTEIN"/>
    <property type="match status" value="1"/>
</dbReference>
<protein>
    <submittedName>
        <fullName evidence="7">TetR family transcriptional regulator</fullName>
    </submittedName>
</protein>
<evidence type="ECO:0000256" key="5">
    <source>
        <dbReference type="PROSITE-ProRule" id="PRU00335"/>
    </source>
</evidence>
<evidence type="ECO:0000256" key="1">
    <source>
        <dbReference type="ARBA" id="ARBA00022491"/>
    </source>
</evidence>
<evidence type="ECO:0000259" key="6">
    <source>
        <dbReference type="PROSITE" id="PS50977"/>
    </source>
</evidence>
<dbReference type="SUPFAM" id="SSF48498">
    <property type="entry name" value="Tetracyclin repressor-like, C-terminal domain"/>
    <property type="match status" value="1"/>
</dbReference>
<dbReference type="Proteomes" id="UP000293995">
    <property type="component" value="Chromosome"/>
</dbReference>
<dbReference type="GO" id="GO:0045892">
    <property type="term" value="P:negative regulation of DNA-templated transcription"/>
    <property type="evidence" value="ECO:0007669"/>
    <property type="project" value="InterPro"/>
</dbReference>
<dbReference type="InterPro" id="IPR036271">
    <property type="entry name" value="Tet_transcr_reg_TetR-rel_C_sf"/>
</dbReference>
<feature type="domain" description="HTH tetR-type" evidence="6">
    <location>
        <begin position="2"/>
        <end position="62"/>
    </location>
</feature>
<dbReference type="GO" id="GO:0003700">
    <property type="term" value="F:DNA-binding transcription factor activity"/>
    <property type="evidence" value="ECO:0007669"/>
    <property type="project" value="TreeGrafter"/>
</dbReference>
<accession>A0A4P6EJ31</accession>
<keyword evidence="1" id="KW-0678">Repressor</keyword>
<dbReference type="SUPFAM" id="SSF46689">
    <property type="entry name" value="Homeodomain-like"/>
    <property type="match status" value="1"/>
</dbReference>
<keyword evidence="2" id="KW-0805">Transcription regulation</keyword>
<dbReference type="InterPro" id="IPR003012">
    <property type="entry name" value="Tet_transcr_reg_TetR"/>
</dbReference>
<name>A0A4P6EJ31_9MICO</name>
<dbReference type="InterPro" id="IPR004111">
    <property type="entry name" value="Repressor_TetR_C"/>
</dbReference>